<dbReference type="Proteomes" id="UP000006727">
    <property type="component" value="Chromosome 6"/>
</dbReference>
<organism evidence="1">
    <name type="scientific">Physcomitrium patens</name>
    <name type="common">Spreading-leaved earth moss</name>
    <name type="synonym">Physcomitrella patens</name>
    <dbReference type="NCBI Taxonomy" id="3218"/>
    <lineage>
        <taxon>Eukaryota</taxon>
        <taxon>Viridiplantae</taxon>
        <taxon>Streptophyta</taxon>
        <taxon>Embryophyta</taxon>
        <taxon>Bryophyta</taxon>
        <taxon>Bryophytina</taxon>
        <taxon>Bryopsida</taxon>
        <taxon>Funariidae</taxon>
        <taxon>Funariales</taxon>
        <taxon>Funariaceae</taxon>
        <taxon>Physcomitrium</taxon>
    </lineage>
</organism>
<reference evidence="1 3" key="2">
    <citation type="journal article" date="2018" name="Plant J.">
        <title>The Physcomitrella patens chromosome-scale assembly reveals moss genome structure and evolution.</title>
        <authorList>
            <person name="Lang D."/>
            <person name="Ullrich K.K."/>
            <person name="Murat F."/>
            <person name="Fuchs J."/>
            <person name="Jenkins J."/>
            <person name="Haas F.B."/>
            <person name="Piednoel M."/>
            <person name="Gundlach H."/>
            <person name="Van Bel M."/>
            <person name="Meyberg R."/>
            <person name="Vives C."/>
            <person name="Morata J."/>
            <person name="Symeonidi A."/>
            <person name="Hiss M."/>
            <person name="Muchero W."/>
            <person name="Kamisugi Y."/>
            <person name="Saleh O."/>
            <person name="Blanc G."/>
            <person name="Decker E.L."/>
            <person name="van Gessel N."/>
            <person name="Grimwood J."/>
            <person name="Hayes R.D."/>
            <person name="Graham S.W."/>
            <person name="Gunter L.E."/>
            <person name="McDaniel S.F."/>
            <person name="Hoernstein S.N.W."/>
            <person name="Larsson A."/>
            <person name="Li F.W."/>
            <person name="Perroud P.F."/>
            <person name="Phillips J."/>
            <person name="Ranjan P."/>
            <person name="Rokshar D.S."/>
            <person name="Rothfels C.J."/>
            <person name="Schneider L."/>
            <person name="Shu S."/>
            <person name="Stevenson D.W."/>
            <person name="Thummler F."/>
            <person name="Tillich M."/>
            <person name="Villarreal Aguilar J.C."/>
            <person name="Widiez T."/>
            <person name="Wong G.K."/>
            <person name="Wymore A."/>
            <person name="Zhang Y."/>
            <person name="Zimmer A.D."/>
            <person name="Quatrano R.S."/>
            <person name="Mayer K.F.X."/>
            <person name="Goodstein D."/>
            <person name="Casacuberta J.M."/>
            <person name="Vandepoele K."/>
            <person name="Reski R."/>
            <person name="Cuming A.C."/>
            <person name="Tuskan G.A."/>
            <person name="Maumus F."/>
            <person name="Salse J."/>
            <person name="Schmutz J."/>
            <person name="Rensing S.A."/>
        </authorList>
    </citation>
    <scope>NUCLEOTIDE SEQUENCE [LARGE SCALE GENOMIC DNA]</scope>
    <source>
        <strain evidence="2 3">cv. Gransden 2004</strain>
    </source>
</reference>
<accession>A0A2K1KE61</accession>
<name>A0A2K1KE61_PHYPA</name>
<dbReference type="EnsemblPlants" id="Pp3c6_3133V3.1">
    <property type="protein sequence ID" value="PAC:32975437.CDS.1"/>
    <property type="gene ID" value="Pp3c6_3133"/>
</dbReference>
<dbReference type="Gramene" id="Pp3c6_3133V3.1">
    <property type="protein sequence ID" value="PAC:32975437.CDS.1"/>
    <property type="gene ID" value="Pp3c6_3133"/>
</dbReference>
<dbReference type="InParanoid" id="A0A2K1KE61"/>
<evidence type="ECO:0000313" key="2">
    <source>
        <dbReference type="EnsemblPlants" id="PAC:32975437.CDS.1"/>
    </source>
</evidence>
<sequence length="98" mass="11200">MCSLKLSFQVHWCQHDRSQEHMCSMCRTVRLDSFCELKYSKSFTHVHFDASSRSPHVSKSIFSTFIEGFCRIPALCSLYARNCPSMEGAILVVKCQTG</sequence>
<keyword evidence="3" id="KW-1185">Reference proteome</keyword>
<protein>
    <submittedName>
        <fullName evidence="1 2">Uncharacterized protein</fullName>
    </submittedName>
</protein>
<evidence type="ECO:0000313" key="1">
    <source>
        <dbReference type="EMBL" id="PNR52058.1"/>
    </source>
</evidence>
<gene>
    <name evidence="1" type="ORF">PHYPA_008432</name>
</gene>
<reference evidence="2" key="3">
    <citation type="submission" date="2020-12" db="UniProtKB">
        <authorList>
            <consortium name="EnsemblPlants"/>
        </authorList>
    </citation>
    <scope>IDENTIFICATION</scope>
</reference>
<dbReference type="AlphaFoldDB" id="A0A2K1KE61"/>
<reference evidence="1 3" key="1">
    <citation type="journal article" date="2008" name="Science">
        <title>The Physcomitrella genome reveals evolutionary insights into the conquest of land by plants.</title>
        <authorList>
            <person name="Rensing S."/>
            <person name="Lang D."/>
            <person name="Zimmer A."/>
            <person name="Terry A."/>
            <person name="Salamov A."/>
            <person name="Shapiro H."/>
            <person name="Nishiyama T."/>
            <person name="Perroud P.-F."/>
            <person name="Lindquist E."/>
            <person name="Kamisugi Y."/>
            <person name="Tanahashi T."/>
            <person name="Sakakibara K."/>
            <person name="Fujita T."/>
            <person name="Oishi K."/>
            <person name="Shin-I T."/>
            <person name="Kuroki Y."/>
            <person name="Toyoda A."/>
            <person name="Suzuki Y."/>
            <person name="Hashimoto A."/>
            <person name="Yamaguchi K."/>
            <person name="Sugano A."/>
            <person name="Kohara Y."/>
            <person name="Fujiyama A."/>
            <person name="Anterola A."/>
            <person name="Aoki S."/>
            <person name="Ashton N."/>
            <person name="Barbazuk W.B."/>
            <person name="Barker E."/>
            <person name="Bennetzen J."/>
            <person name="Bezanilla M."/>
            <person name="Blankenship R."/>
            <person name="Cho S.H."/>
            <person name="Dutcher S."/>
            <person name="Estelle M."/>
            <person name="Fawcett J.A."/>
            <person name="Gundlach H."/>
            <person name="Hanada K."/>
            <person name="Heyl A."/>
            <person name="Hicks K.A."/>
            <person name="Hugh J."/>
            <person name="Lohr M."/>
            <person name="Mayer K."/>
            <person name="Melkozernov A."/>
            <person name="Murata T."/>
            <person name="Nelson D."/>
            <person name="Pils B."/>
            <person name="Prigge M."/>
            <person name="Reiss B."/>
            <person name="Renner T."/>
            <person name="Rombauts S."/>
            <person name="Rushton P."/>
            <person name="Sanderfoot A."/>
            <person name="Schween G."/>
            <person name="Shiu S.-H."/>
            <person name="Stueber K."/>
            <person name="Theodoulou F.L."/>
            <person name="Tu H."/>
            <person name="Van de Peer Y."/>
            <person name="Verrier P.J."/>
            <person name="Waters E."/>
            <person name="Wood A."/>
            <person name="Yang L."/>
            <person name="Cove D."/>
            <person name="Cuming A."/>
            <person name="Hasebe M."/>
            <person name="Lucas S."/>
            <person name="Mishler D.B."/>
            <person name="Reski R."/>
            <person name="Grigoriev I."/>
            <person name="Quatrano R.S."/>
            <person name="Boore J.L."/>
        </authorList>
    </citation>
    <scope>NUCLEOTIDE SEQUENCE [LARGE SCALE GENOMIC DNA]</scope>
    <source>
        <strain evidence="2 3">cv. Gransden 2004</strain>
    </source>
</reference>
<proteinExistence type="predicted"/>
<evidence type="ECO:0000313" key="3">
    <source>
        <dbReference type="Proteomes" id="UP000006727"/>
    </source>
</evidence>
<dbReference type="EMBL" id="ABEU02000006">
    <property type="protein sequence ID" value="PNR52058.1"/>
    <property type="molecule type" value="Genomic_DNA"/>
</dbReference>